<dbReference type="Proteomes" id="UP000885664">
    <property type="component" value="Unassembled WGS sequence"/>
</dbReference>
<sequence length="198" mass="21815">MALKKKLVLAVVNPQSFYLLAEKMREIDIKFEVPPSMPFLCSPNEVVLYDERSTNLVTGNCEKLLVTDTGKKYVMSLFPRLAGKEMFEEIAVGIDLGSISAFIVVGDGSLLMKGKVPTESLGETIKEISSIPHEKMIVRVGSWNETEELWGIVADIVSSTDASVEVVDEHGTTRGSLEEEKDPDIRAAKAILKRMKLG</sequence>
<gene>
    <name evidence="1" type="ORF">ENO36_04960</name>
</gene>
<evidence type="ECO:0000313" key="1">
    <source>
        <dbReference type="EMBL" id="HEU98182.1"/>
    </source>
</evidence>
<name>A0A7C2UK11_9CREN</name>
<proteinExistence type="predicted"/>
<accession>A0A7C2UK11</accession>
<dbReference type="EMBL" id="DSFE01000104">
    <property type="protein sequence ID" value="HEU98182.1"/>
    <property type="molecule type" value="Genomic_DNA"/>
</dbReference>
<reference evidence="1" key="1">
    <citation type="journal article" date="2020" name="mSystems">
        <title>Genome- and Community-Level Interaction Insights into Carbon Utilization and Element Cycling Functions of Hydrothermarchaeota in Hydrothermal Sediment.</title>
        <authorList>
            <person name="Zhou Z."/>
            <person name="Liu Y."/>
            <person name="Xu W."/>
            <person name="Pan J."/>
            <person name="Luo Z.H."/>
            <person name="Li M."/>
        </authorList>
    </citation>
    <scope>NUCLEOTIDE SEQUENCE [LARGE SCALE GENOMIC DNA]</scope>
    <source>
        <strain evidence="1">SpSt-1259</strain>
    </source>
</reference>
<organism evidence="1">
    <name type="scientific">Fervidicoccus fontis</name>
    <dbReference type="NCBI Taxonomy" id="683846"/>
    <lineage>
        <taxon>Archaea</taxon>
        <taxon>Thermoproteota</taxon>
        <taxon>Thermoprotei</taxon>
        <taxon>Fervidicoccales</taxon>
        <taxon>Fervidicoccaceae</taxon>
        <taxon>Fervidicoccus</taxon>
    </lineage>
</organism>
<comment type="caution">
    <text evidence="1">The sequence shown here is derived from an EMBL/GenBank/DDBJ whole genome shotgun (WGS) entry which is preliminary data.</text>
</comment>
<protein>
    <submittedName>
        <fullName evidence="1">Uncharacterized protein</fullName>
    </submittedName>
</protein>
<dbReference type="AlphaFoldDB" id="A0A7C2UK11"/>